<reference evidence="10 11" key="1">
    <citation type="submission" date="2018-06" db="EMBL/GenBank/DDBJ databases">
        <title>Whole genome sequencing of Candida tropicalis (genome annotated by CSBL at Korea University).</title>
        <authorList>
            <person name="Ahn J."/>
        </authorList>
    </citation>
    <scope>NUCLEOTIDE SEQUENCE [LARGE SCALE GENOMIC DNA]</scope>
    <source>
        <strain evidence="10 11">ATCC 20962</strain>
    </source>
</reference>
<feature type="region of interest" description="Disordered" evidence="7">
    <location>
        <begin position="849"/>
        <end position="951"/>
    </location>
</feature>
<dbReference type="SMART" id="SM01139">
    <property type="entry name" value="Drf_FH3"/>
    <property type="match status" value="1"/>
</dbReference>
<evidence type="ECO:0000259" key="9">
    <source>
        <dbReference type="PROSITE" id="PS51444"/>
    </source>
</evidence>
<evidence type="ECO:0000256" key="6">
    <source>
        <dbReference type="ARBA" id="ARBA00037935"/>
    </source>
</evidence>
<feature type="compositionally biased region" description="Pro residues" evidence="7">
    <location>
        <begin position="849"/>
        <end position="861"/>
    </location>
</feature>
<dbReference type="GO" id="GO:0043332">
    <property type="term" value="C:mating projection tip"/>
    <property type="evidence" value="ECO:0007669"/>
    <property type="project" value="TreeGrafter"/>
</dbReference>
<dbReference type="STRING" id="5486.A0A367YJV7"/>
<keyword evidence="4" id="KW-0175">Coiled coil</keyword>
<feature type="compositionally biased region" description="Polar residues" evidence="7">
    <location>
        <begin position="54"/>
        <end position="66"/>
    </location>
</feature>
<feature type="compositionally biased region" description="Pro residues" evidence="7">
    <location>
        <begin position="924"/>
        <end position="937"/>
    </location>
</feature>
<proteinExistence type="inferred from homology"/>
<dbReference type="InterPro" id="IPR011989">
    <property type="entry name" value="ARM-like"/>
</dbReference>
<dbReference type="PROSITE" id="PS51232">
    <property type="entry name" value="GBD_FH3"/>
    <property type="match status" value="1"/>
</dbReference>
<comment type="subcellular location">
    <subcellularLocation>
        <location evidence="1">Bud neck</location>
    </subcellularLocation>
    <subcellularLocation>
        <location evidence="2">Cell septum</location>
    </subcellularLocation>
</comment>
<dbReference type="Gene3D" id="6.10.30.50">
    <property type="match status" value="1"/>
</dbReference>
<dbReference type="GO" id="GO:0000142">
    <property type="term" value="C:cellular bud neck contractile ring"/>
    <property type="evidence" value="ECO:0007669"/>
    <property type="project" value="UniProtKB-ARBA"/>
</dbReference>
<dbReference type="SUPFAM" id="SSF101447">
    <property type="entry name" value="Formin homology 2 domain (FH2 domain)"/>
    <property type="match status" value="1"/>
</dbReference>
<dbReference type="InterPro" id="IPR010473">
    <property type="entry name" value="GTPase-bd"/>
</dbReference>
<dbReference type="GO" id="GO:0000920">
    <property type="term" value="P:septum digestion after cytokinesis"/>
    <property type="evidence" value="ECO:0007669"/>
    <property type="project" value="UniProtKB-ARBA"/>
</dbReference>
<dbReference type="EMBL" id="QLNQ01000017">
    <property type="protein sequence ID" value="RCK66176.1"/>
    <property type="molecule type" value="Genomic_DNA"/>
</dbReference>
<dbReference type="Pfam" id="PF06371">
    <property type="entry name" value="Drf_GBD"/>
    <property type="match status" value="1"/>
</dbReference>
<accession>A0A367YJV7</accession>
<dbReference type="GO" id="GO:0001411">
    <property type="term" value="C:hyphal tip"/>
    <property type="evidence" value="ECO:0007669"/>
    <property type="project" value="UniProtKB-ARBA"/>
</dbReference>
<dbReference type="InterPro" id="IPR015425">
    <property type="entry name" value="FH2_Formin"/>
</dbReference>
<dbReference type="FunFam" id="1.20.58.2220:FF:000006">
    <property type="entry name" value="Cytokinesis protein sepA"/>
    <property type="match status" value="1"/>
</dbReference>
<gene>
    <name evidence="10" type="primary">BNR1_0</name>
    <name evidence="10" type="ORF">Cantr_01847</name>
</gene>
<dbReference type="InterPro" id="IPR051661">
    <property type="entry name" value="Actin_filament_regulator"/>
</dbReference>
<dbReference type="GO" id="GO:0031267">
    <property type="term" value="F:small GTPase binding"/>
    <property type="evidence" value="ECO:0007669"/>
    <property type="project" value="InterPro"/>
</dbReference>
<evidence type="ECO:0000313" key="11">
    <source>
        <dbReference type="Proteomes" id="UP000253472"/>
    </source>
</evidence>
<dbReference type="Proteomes" id="UP000253472">
    <property type="component" value="Unassembled WGS sequence"/>
</dbReference>
<dbReference type="GO" id="GO:0051016">
    <property type="term" value="P:barbed-end actin filament capping"/>
    <property type="evidence" value="ECO:0007669"/>
    <property type="project" value="TreeGrafter"/>
</dbReference>
<feature type="compositionally biased region" description="Polar residues" evidence="7">
    <location>
        <begin position="33"/>
        <end position="44"/>
    </location>
</feature>
<evidence type="ECO:0000313" key="10">
    <source>
        <dbReference type="EMBL" id="RCK66176.1"/>
    </source>
</evidence>
<name>A0A367YJV7_9ASCO</name>
<feature type="domain" description="FH2" evidence="9">
    <location>
        <begin position="953"/>
        <end position="1372"/>
    </location>
</feature>
<evidence type="ECO:0000256" key="2">
    <source>
        <dbReference type="ARBA" id="ARBA00004431"/>
    </source>
</evidence>
<dbReference type="InterPro" id="IPR010472">
    <property type="entry name" value="FH3_dom"/>
</dbReference>
<keyword evidence="3" id="KW-0132">Cell division</keyword>
<sequence length="1511" mass="171591">MSDLPEESEFMAGGSKSKRQSVFAKGMKRLQKSKSLLNFSQLHDQQPPPAKIYLQTNTGSTDSFSSLDPRAQPAYNEDFSSVRIHSDNSLRDSEHAPAKLSRASTTNLQIKSTKLVDSYQPSNNTPIPPEEVVDQLFEKLLSIRVFPEEAIYSLRKQLKERKWELLLREHETNTHFDLTKLSKQASDRFFTNRHNYQEREYLLMSRSTDNLDPQKKLKPLRVTSSQELEEEPSKTVTVTKIAPDDPDVSKMSIDSGGSGSMGSESESLLGTIMSKKLKFRDGSPEWFVSRIMANRLSLKDCKKLERKLIENNTIKHTGATWIQGFVNAQGETALSVVLAKVNKKSIKSNEEFDKEYVIVKCLKHINVERIEQEEHLKDKVHVVKALVFLLVSPRLTTRILVTEVMVMLMLYRNKFLYKSAIESLCNLQDRTGDHLIFQPWLNAFEETIIKYSWSQNKAGELSNLKNYAAITLILINSMVDACDSLKKRISVRRDFGNARILSIFEKLRQIEDRRIDNEIEKYESYAEEDYHEYVELKNKRNSKQLPSVPRRLQVSDFIEQAAPTPVVDLGSDTVFVDDDEEQEKEELLEEDAGDNFVLFISVEDSESFDEEKSFMTKLQEAEELESDGAMKNVLQKLMTLKQSSRSGQDVHKMLVLVDSMLQHVTNESRIVGTDSESVLNITIQKLMDRLTTEDMARRAIAESKQLSRELELVQEEKRQLEERLRGDKFELIRQLKTENYNQNEQLINQKRQIAKLKEELKQRAHPVRRPATPPGLYGNTHSKMHDNAGSDHPGDKSKLFPSTKQDPPPIDVPTAANNVDPPAPPPLPMLMIDRNQSIVRPIPFVDVPPVPPPPPPPPPIPQFMTKSAPAPAPAAAAPPPPPPPTFMSKSSSAPAPPPLPTFMEKSTSSPAAPPLPPFMTGAAAPPPPPPPPPPSLPSAPLSPLVSTKTRADVVPSIRPKNKLKQMHWDKLDDIEQTFWNDLEDTKLSNKLIEHGVLGEVEKVFVAKTSTIKKRKDIDGKAQIWLKPTKVTFLPRDLSQQFGINLHMFANLTEEQLVSKVLRCSSEILENISVLEFFNNEALFEFSDSIFRNLAPYSSDPRSKKNPMKDPEELERSDRIFLELCFNLRHYWRPRSRALLFTQTYRKDYVDLMKRLSIVDEANACLKKSESLQNVLGIIRTVGNFMNDDAKQAMGFKLDTLLRLKFMKDDQNSMTFLHYIEKIIRHSFPEYGTFVDDLDALTNLQNISIEQLETDCEEMAKSVRNISDSMEKGKLGNAKDLHPQDKILDTITTPMTSARSKNSLLQSHLKRTVSELNSLMLYFGENPKDSTARNTFFYKFIAFITEFKKAHVENIQREEEQRTYEARKKILEDRIAKKKEKEDADAAVVDTAEESSAVIDSLLEKLKTSTPSTSGRARSKNRRTKALSFYSTSDEPIPELEAAVIAAAASAPATDKYTSVNNLKRRMTTRRGLADAEANSKNEQIILRAQAMLLQLRNEKEDQDEIVAVEVS</sequence>
<evidence type="ECO:0000256" key="1">
    <source>
        <dbReference type="ARBA" id="ARBA00004266"/>
    </source>
</evidence>
<dbReference type="SUPFAM" id="SSF48371">
    <property type="entry name" value="ARM repeat"/>
    <property type="match status" value="1"/>
</dbReference>
<feature type="compositionally biased region" description="Basic and acidic residues" evidence="7">
    <location>
        <begin position="783"/>
        <end position="798"/>
    </location>
</feature>
<dbReference type="InterPro" id="IPR042201">
    <property type="entry name" value="FH2_Formin_sf"/>
</dbReference>
<comment type="caution">
    <text evidence="10">The sequence shown here is derived from an EMBL/GenBank/DDBJ whole genome shotgun (WGS) entry which is preliminary data.</text>
</comment>
<evidence type="ECO:0000256" key="5">
    <source>
        <dbReference type="ARBA" id="ARBA00023306"/>
    </source>
</evidence>
<dbReference type="SMART" id="SM01140">
    <property type="entry name" value="Drf_GBD"/>
    <property type="match status" value="1"/>
</dbReference>
<dbReference type="PANTHER" id="PTHR47102">
    <property type="entry name" value="PROTEIN BNI1"/>
    <property type="match status" value="1"/>
</dbReference>
<keyword evidence="5" id="KW-0131">Cell cycle</keyword>
<dbReference type="GO" id="GO:0003779">
    <property type="term" value="F:actin binding"/>
    <property type="evidence" value="ECO:0007669"/>
    <property type="project" value="InterPro"/>
</dbReference>
<dbReference type="PANTHER" id="PTHR47102:SF2">
    <property type="entry name" value="PROTEIN BNI1"/>
    <property type="match status" value="1"/>
</dbReference>
<dbReference type="Pfam" id="PF02181">
    <property type="entry name" value="FH2"/>
    <property type="match status" value="1"/>
</dbReference>
<keyword evidence="11" id="KW-1185">Reference proteome</keyword>
<evidence type="ECO:0000256" key="3">
    <source>
        <dbReference type="ARBA" id="ARBA00022618"/>
    </source>
</evidence>
<comment type="similarity">
    <text evidence="6">Belongs to the formin homology family. BNI1 subfamily.</text>
</comment>
<feature type="region of interest" description="Disordered" evidence="7">
    <location>
        <begin position="242"/>
        <end position="265"/>
    </location>
</feature>
<evidence type="ECO:0000256" key="4">
    <source>
        <dbReference type="ARBA" id="ARBA00023054"/>
    </source>
</evidence>
<dbReference type="GO" id="GO:1903475">
    <property type="term" value="P:mitotic actomyosin contractile ring assembly"/>
    <property type="evidence" value="ECO:0007669"/>
    <property type="project" value="TreeGrafter"/>
</dbReference>
<feature type="compositionally biased region" description="Pro residues" evidence="7">
    <location>
        <begin position="870"/>
        <end position="885"/>
    </location>
</feature>
<dbReference type="PROSITE" id="PS51444">
    <property type="entry name" value="FH2"/>
    <property type="match status" value="1"/>
</dbReference>
<dbReference type="InterPro" id="IPR014768">
    <property type="entry name" value="GBD/FH3_dom"/>
</dbReference>
<feature type="domain" description="GBD/FH3" evidence="8">
    <location>
        <begin position="125"/>
        <end position="672"/>
    </location>
</feature>
<dbReference type="SMART" id="SM00498">
    <property type="entry name" value="FH2"/>
    <property type="match status" value="1"/>
</dbReference>
<organism evidence="10 11">
    <name type="scientific">Candida viswanathii</name>
    <dbReference type="NCBI Taxonomy" id="5486"/>
    <lineage>
        <taxon>Eukaryota</taxon>
        <taxon>Fungi</taxon>
        <taxon>Dikarya</taxon>
        <taxon>Ascomycota</taxon>
        <taxon>Saccharomycotina</taxon>
        <taxon>Pichiomycetes</taxon>
        <taxon>Debaryomycetaceae</taxon>
        <taxon>Candida/Lodderomyces clade</taxon>
        <taxon>Candida</taxon>
    </lineage>
</organism>
<evidence type="ECO:0000259" key="8">
    <source>
        <dbReference type="PROSITE" id="PS51232"/>
    </source>
</evidence>
<dbReference type="GO" id="GO:0051017">
    <property type="term" value="P:actin filament bundle assembly"/>
    <property type="evidence" value="ECO:0007669"/>
    <property type="project" value="TreeGrafter"/>
</dbReference>
<evidence type="ECO:0000256" key="7">
    <source>
        <dbReference type="SAM" id="MobiDB-lite"/>
    </source>
</evidence>
<feature type="region of interest" description="Disordered" evidence="7">
    <location>
        <begin position="761"/>
        <end position="824"/>
    </location>
</feature>
<dbReference type="Gene3D" id="1.25.10.10">
    <property type="entry name" value="Leucine-rich Repeat Variant"/>
    <property type="match status" value="1"/>
</dbReference>
<feature type="region of interest" description="Disordered" evidence="7">
    <location>
        <begin position="1"/>
        <end position="72"/>
    </location>
</feature>
<dbReference type="OrthoDB" id="1104827at2759"/>
<dbReference type="Gene3D" id="1.20.58.2220">
    <property type="entry name" value="Formin, FH2 domain"/>
    <property type="match status" value="1"/>
</dbReference>
<protein>
    <submittedName>
        <fullName evidence="10">Formin BNR1</fullName>
    </submittedName>
</protein>
<dbReference type="Pfam" id="PF06367">
    <property type="entry name" value="Drf_FH3"/>
    <property type="match status" value="1"/>
</dbReference>
<dbReference type="InterPro" id="IPR016024">
    <property type="entry name" value="ARM-type_fold"/>
</dbReference>
<dbReference type="GO" id="GO:0030428">
    <property type="term" value="C:cell septum"/>
    <property type="evidence" value="ECO:0007669"/>
    <property type="project" value="UniProtKB-SubCell"/>
</dbReference>